<name>A0A1D7QKK1_9SPHI</name>
<reference evidence="1 2" key="1">
    <citation type="submission" date="2016-08" db="EMBL/GenBank/DDBJ databases">
        <authorList>
            <person name="Seilhamer J.J."/>
        </authorList>
    </citation>
    <scope>NUCLEOTIDE SEQUENCE [LARGE SCALE GENOMIC DNA]</scope>
    <source>
        <strain evidence="1 2">DX4</strain>
    </source>
</reference>
<sequence>MKYLFFLLFLYTGIQKLTAQDKIEAQLYSTSLKDSVKYTLYFPEDWEGWDDASKHPVLYAINYGVITGDYLQAQVSYFRKRRLTMPNSLIVVIDASMKRMGYSYETGNLSAEGLHFVDFLKKELIPSIEKTHNTSTFRTYIGHSFSASFGNYLFLNEPELFKGYIMLAAEKIAEEKPPFHLSNYAKDYYNHQPTFYYAAVGQFDLQRRRNYAKEIQKETGSLDTSKFFFRYDSLSLADHGNILTLAIQFALEHTYQFYTPYSAKDEKDVVKDLQAIHARIDDIYGIEPEKNFTFYNPFAQEAIKNNDKAGLVEVLKYFESNRLKGWNLMQFGQYCLRLQLKEKAKYYLGLAIEKIRHEEMNSNLGPENLLSCYSDLAFGVYEKEPEKGWDYLLKGLTLYQTNNKYLLKDGKVYFDLGKFSAINNYHVKEGLQYLLTYVSDHADTSNLPSYQSRISNDVAYYYIAKNYLQLKQPKKAKPYLIKALALNKENKAADQLLKQIQ</sequence>
<dbReference type="AlphaFoldDB" id="A0A1D7QKK1"/>
<accession>A0A1D7QKK1</accession>
<dbReference type="Pfam" id="PF00756">
    <property type="entry name" value="Esterase"/>
    <property type="match status" value="1"/>
</dbReference>
<dbReference type="KEGG" id="psty:BFS30_19755"/>
<proteinExistence type="predicted"/>
<dbReference type="InterPro" id="IPR011990">
    <property type="entry name" value="TPR-like_helical_dom_sf"/>
</dbReference>
<organism evidence="1 2">
    <name type="scientific">Pedobacter steynii</name>
    <dbReference type="NCBI Taxonomy" id="430522"/>
    <lineage>
        <taxon>Bacteria</taxon>
        <taxon>Pseudomonadati</taxon>
        <taxon>Bacteroidota</taxon>
        <taxon>Sphingobacteriia</taxon>
        <taxon>Sphingobacteriales</taxon>
        <taxon>Sphingobacteriaceae</taxon>
        <taxon>Pedobacter</taxon>
    </lineage>
</organism>
<dbReference type="SUPFAM" id="SSF53474">
    <property type="entry name" value="alpha/beta-Hydrolases"/>
    <property type="match status" value="1"/>
</dbReference>
<keyword evidence="2" id="KW-1185">Reference proteome</keyword>
<dbReference type="RefSeq" id="WP_069380868.1">
    <property type="nucleotide sequence ID" value="NZ_CP017141.1"/>
</dbReference>
<evidence type="ECO:0000313" key="1">
    <source>
        <dbReference type="EMBL" id="AOM79205.1"/>
    </source>
</evidence>
<gene>
    <name evidence="1" type="ORF">BFS30_19755</name>
</gene>
<dbReference type="InterPro" id="IPR029058">
    <property type="entry name" value="AB_hydrolase_fold"/>
</dbReference>
<protein>
    <recommendedName>
        <fullName evidence="3">Esterase</fullName>
    </recommendedName>
</protein>
<dbReference type="EMBL" id="CP017141">
    <property type="protein sequence ID" value="AOM79205.1"/>
    <property type="molecule type" value="Genomic_DNA"/>
</dbReference>
<evidence type="ECO:0000313" key="2">
    <source>
        <dbReference type="Proteomes" id="UP000094313"/>
    </source>
</evidence>
<dbReference type="Gene3D" id="3.40.50.1820">
    <property type="entry name" value="alpha/beta hydrolase"/>
    <property type="match status" value="1"/>
</dbReference>
<dbReference type="InterPro" id="IPR000801">
    <property type="entry name" value="Esterase-like"/>
</dbReference>
<dbReference type="Proteomes" id="UP000094313">
    <property type="component" value="Chromosome"/>
</dbReference>
<dbReference type="Gene3D" id="1.25.40.10">
    <property type="entry name" value="Tetratricopeptide repeat domain"/>
    <property type="match status" value="1"/>
</dbReference>
<evidence type="ECO:0008006" key="3">
    <source>
        <dbReference type="Google" id="ProtNLM"/>
    </source>
</evidence>